<keyword evidence="6" id="KW-1185">Reference proteome</keyword>
<evidence type="ECO:0000256" key="4">
    <source>
        <dbReference type="SAM" id="MobiDB-lite"/>
    </source>
</evidence>
<dbReference type="OrthoDB" id="341259at2759"/>
<feature type="repeat" description="ANK" evidence="3">
    <location>
        <begin position="98"/>
        <end position="130"/>
    </location>
</feature>
<dbReference type="Proteomes" id="UP000266861">
    <property type="component" value="Unassembled WGS sequence"/>
</dbReference>
<accession>A0A397H541</accession>
<feature type="region of interest" description="Disordered" evidence="4">
    <location>
        <begin position="1"/>
        <end position="25"/>
    </location>
</feature>
<name>A0A397H541_9GLOM</name>
<evidence type="ECO:0000256" key="1">
    <source>
        <dbReference type="ARBA" id="ARBA00022737"/>
    </source>
</evidence>
<keyword evidence="1" id="KW-0677">Repeat</keyword>
<dbReference type="PROSITE" id="PS50088">
    <property type="entry name" value="ANK_REPEAT"/>
    <property type="match status" value="2"/>
</dbReference>
<dbReference type="InterPro" id="IPR002110">
    <property type="entry name" value="Ankyrin_rpt"/>
</dbReference>
<evidence type="ECO:0000313" key="5">
    <source>
        <dbReference type="EMBL" id="RHZ58205.1"/>
    </source>
</evidence>
<reference evidence="5 6" key="1">
    <citation type="submission" date="2018-08" db="EMBL/GenBank/DDBJ databases">
        <title>Genome and evolution of the arbuscular mycorrhizal fungus Diversispora epigaea (formerly Glomus versiforme) and its bacterial endosymbionts.</title>
        <authorList>
            <person name="Sun X."/>
            <person name="Fei Z."/>
            <person name="Harrison M."/>
        </authorList>
    </citation>
    <scope>NUCLEOTIDE SEQUENCE [LARGE SCALE GENOMIC DNA]</scope>
    <source>
        <strain evidence="5 6">IT104</strain>
    </source>
</reference>
<dbReference type="AlphaFoldDB" id="A0A397H541"/>
<dbReference type="SUPFAM" id="SSF48403">
    <property type="entry name" value="Ankyrin repeat"/>
    <property type="match status" value="1"/>
</dbReference>
<dbReference type="PANTHER" id="PTHR24171">
    <property type="entry name" value="ANKYRIN REPEAT DOMAIN-CONTAINING PROTEIN 39-RELATED"/>
    <property type="match status" value="1"/>
</dbReference>
<dbReference type="SMART" id="SM00248">
    <property type="entry name" value="ANK"/>
    <property type="match status" value="2"/>
</dbReference>
<evidence type="ECO:0000313" key="6">
    <source>
        <dbReference type="Proteomes" id="UP000266861"/>
    </source>
</evidence>
<gene>
    <name evidence="5" type="ORF">Glove_375g89</name>
</gene>
<organism evidence="5 6">
    <name type="scientific">Diversispora epigaea</name>
    <dbReference type="NCBI Taxonomy" id="1348612"/>
    <lineage>
        <taxon>Eukaryota</taxon>
        <taxon>Fungi</taxon>
        <taxon>Fungi incertae sedis</taxon>
        <taxon>Mucoromycota</taxon>
        <taxon>Glomeromycotina</taxon>
        <taxon>Glomeromycetes</taxon>
        <taxon>Diversisporales</taxon>
        <taxon>Diversisporaceae</taxon>
        <taxon>Diversispora</taxon>
    </lineage>
</organism>
<protein>
    <submittedName>
        <fullName evidence="5">Uncharacterized protein</fullName>
    </submittedName>
</protein>
<sequence length="320" mass="35949">MNIQPHRSAPMPPTTPRRQRSLPPSLPSFASSSLLFHRTLRPRISKHHDLTRVKIKAALELELKEERLREAAGRGDCDAVINFLSTSPQPDINNSDEKGRTPLHFACAGGHYKCVQVLIERSANVNAIADVAGNRPLHLAVISNKMECVIALLEAGAKIYMDDAFHRTPLSVARSRLRILMNNIFKNSSINSENIDVEEIAEDNRYIFENREIFDQVLQIIKILRHYLTLENREGNNIQGSGNIEDIDLVKKNFEISSTNTESSTISAMEALDDLTSQLSQLAITKSDIDNIMMKDVTTPCPVMLNKVQNVLDNIIKFQI</sequence>
<keyword evidence="2 3" id="KW-0040">ANK repeat</keyword>
<dbReference type="EMBL" id="PQFF01000338">
    <property type="protein sequence ID" value="RHZ58205.1"/>
    <property type="molecule type" value="Genomic_DNA"/>
</dbReference>
<feature type="repeat" description="ANK" evidence="3">
    <location>
        <begin position="132"/>
        <end position="164"/>
    </location>
</feature>
<dbReference type="InterPro" id="IPR036770">
    <property type="entry name" value="Ankyrin_rpt-contain_sf"/>
</dbReference>
<dbReference type="PANTHER" id="PTHR24171:SF10">
    <property type="entry name" value="ANKYRIN REPEAT DOMAIN-CONTAINING PROTEIN 29-LIKE"/>
    <property type="match status" value="1"/>
</dbReference>
<dbReference type="STRING" id="1348612.A0A397H541"/>
<dbReference type="PROSITE" id="PS50297">
    <property type="entry name" value="ANK_REP_REGION"/>
    <property type="match status" value="2"/>
</dbReference>
<proteinExistence type="predicted"/>
<evidence type="ECO:0000256" key="3">
    <source>
        <dbReference type="PROSITE-ProRule" id="PRU00023"/>
    </source>
</evidence>
<comment type="caution">
    <text evidence="5">The sequence shown here is derived from an EMBL/GenBank/DDBJ whole genome shotgun (WGS) entry which is preliminary data.</text>
</comment>
<evidence type="ECO:0000256" key="2">
    <source>
        <dbReference type="ARBA" id="ARBA00023043"/>
    </source>
</evidence>
<dbReference type="Gene3D" id="1.25.40.20">
    <property type="entry name" value="Ankyrin repeat-containing domain"/>
    <property type="match status" value="1"/>
</dbReference>
<dbReference type="Pfam" id="PF12796">
    <property type="entry name" value="Ank_2"/>
    <property type="match status" value="1"/>
</dbReference>